<accession>A0A086LYI7</accession>
<proteinExistence type="predicted"/>
<feature type="region of interest" description="Disordered" evidence="1">
    <location>
        <begin position="532"/>
        <end position="554"/>
    </location>
</feature>
<feature type="region of interest" description="Disordered" evidence="1">
    <location>
        <begin position="749"/>
        <end position="787"/>
    </location>
</feature>
<dbReference type="VEuPathDB" id="ToxoDB:TGRUB_271145A"/>
<dbReference type="AlphaFoldDB" id="A0A086LYI7"/>
<sequence>MRFAMLFKQTVLGPERSREVVFGSFLPDSIGCRGEDVGSDAEAARPVCAGSGQGGLTFSTRYSDASASRKIGEVGVGTSLPGVCTPEHVQLVWHRGSRLCLKDLTAFLRDRNSGWLREMLAPASAGPSKEDVIRDQREASLHFSGNSGPDVQTRDAPPQTRIGGEKEPTGQSREKCDRVQVFFPSSGASPSAWCDGRDALSVLAKCEGLCLEQPTFGAVRAIRRLRVPSFRGFHRRAVSSCTSLPSSSASCESSVVSAASPAPSIVSECPRSHCRTCVGSNADLRTGSPDRLLLLSREGHLHLLCLSPETRRFVVEQRVSLPPCPFPHDSTLCTCGVGSSSAFSLPQRTVSDSPQVAGSLAEPSAFWDQRGDSPVQPRSSCSSSPLFLSLGQLAPESLAVLEHIFAVVRDASTGEIVVGAFAAHSVEEGQTIDCSTAARRAAEAARSECGACERGGDRGHCATGARRGGGLSRCEEDGHQEKFRGSFTRFPLSRPGEQNDPDEPGFQECARSFSFRLAGTIRHIQLVKVGEEVDAEEGNGDEGDGGDDEEGEDIGEDKSVRCDEAEQFGSENLNPRSTLQLAEKPAQRKRKRRPPRGHASLFASSGPSFSPSSPSCSSSSSCSPSSPSSPVTFGSSSSRFHTSRDVGNFRRKTTQAHQCPPTVKRSAAAVLLVVVESRDQLVLLREAPALAVHAVEAAASRRHSLLLFRLPFSLSALRPQRDARGTPQSRASQRPAACCSSASLSSMQVPSRSSASSSSSPAASSSPSSSSAASPSSSPASFPSSSSSSSSAYAAGISGSSSSCDSDSSFLPGACVEFLSAAGPMTAADMKRPPDAFTSIVSTTASDGSGLLFVSSIYGLSVLRISLPSVPSFVSSSSSSSSSFSCVSSSSSPLSSSSSSSSSSSASSSSSSSSSSSPSSSSSAFSSFYERHDGGVCPHFGVRCEVRFAAWSWHSFYCFHVRACIRLCRHLAPLFA</sequence>
<gene>
    <name evidence="2" type="ORF">TGRUB_271145A</name>
</gene>
<dbReference type="EMBL" id="AFYV02001533">
    <property type="protein sequence ID" value="KFG61705.1"/>
    <property type="molecule type" value="Genomic_DNA"/>
</dbReference>
<evidence type="ECO:0000313" key="2">
    <source>
        <dbReference type="EMBL" id="KFG61705.1"/>
    </source>
</evidence>
<protein>
    <submittedName>
        <fullName evidence="2">Uncharacterized protein</fullName>
    </submittedName>
</protein>
<feature type="compositionally biased region" description="Low complexity" evidence="1">
    <location>
        <begin position="604"/>
        <end position="638"/>
    </location>
</feature>
<feature type="compositionally biased region" description="Polar residues" evidence="1">
    <location>
        <begin position="569"/>
        <end position="580"/>
    </location>
</feature>
<name>A0A086LYI7_TOXGO</name>
<reference evidence="2 3" key="1">
    <citation type="submission" date="2014-05" db="EMBL/GenBank/DDBJ databases">
        <authorList>
            <person name="Sibley D."/>
            <person name="Venepally P."/>
            <person name="Karamycheva S."/>
            <person name="Hadjithomas M."/>
            <person name="Khan A."/>
            <person name="Brunk B."/>
            <person name="Roos D."/>
            <person name="Caler E."/>
            <person name="Lorenzi H."/>
        </authorList>
    </citation>
    <scope>NUCLEOTIDE SEQUENCE [LARGE SCALE GENOMIC DNA]</scope>
    <source>
        <strain evidence="2 3">RUB</strain>
    </source>
</reference>
<feature type="region of interest" description="Disordered" evidence="1">
    <location>
        <begin position="460"/>
        <end position="479"/>
    </location>
</feature>
<feature type="region of interest" description="Disordered" evidence="1">
    <location>
        <begin position="892"/>
        <end position="920"/>
    </location>
</feature>
<organism evidence="2 3">
    <name type="scientific">Toxoplasma gondii RUB</name>
    <dbReference type="NCBI Taxonomy" id="935652"/>
    <lineage>
        <taxon>Eukaryota</taxon>
        <taxon>Sar</taxon>
        <taxon>Alveolata</taxon>
        <taxon>Apicomplexa</taxon>
        <taxon>Conoidasida</taxon>
        <taxon>Coccidia</taxon>
        <taxon>Eucoccidiorida</taxon>
        <taxon>Eimeriorina</taxon>
        <taxon>Sarcocystidae</taxon>
        <taxon>Toxoplasma</taxon>
    </lineage>
</organism>
<feature type="region of interest" description="Disordered" evidence="1">
    <location>
        <begin position="485"/>
        <end position="507"/>
    </location>
</feature>
<comment type="caution">
    <text evidence="2">The sequence shown here is derived from an EMBL/GenBank/DDBJ whole genome shotgun (WGS) entry which is preliminary data.</text>
</comment>
<feature type="region of interest" description="Disordered" evidence="1">
    <location>
        <begin position="567"/>
        <end position="660"/>
    </location>
</feature>
<evidence type="ECO:0000313" key="3">
    <source>
        <dbReference type="Proteomes" id="UP000028834"/>
    </source>
</evidence>
<evidence type="ECO:0000256" key="1">
    <source>
        <dbReference type="SAM" id="MobiDB-lite"/>
    </source>
</evidence>
<dbReference type="Proteomes" id="UP000028834">
    <property type="component" value="Unassembled WGS sequence"/>
</dbReference>
<feature type="region of interest" description="Disordered" evidence="1">
    <location>
        <begin position="141"/>
        <end position="174"/>
    </location>
</feature>
<feature type="compositionally biased region" description="Basic residues" evidence="1">
    <location>
        <begin position="587"/>
        <end position="596"/>
    </location>
</feature>
<feature type="compositionally biased region" description="Basic and acidic residues" evidence="1">
    <location>
        <begin position="163"/>
        <end position="174"/>
    </location>
</feature>